<evidence type="ECO:0000256" key="1">
    <source>
        <dbReference type="SAM" id="MobiDB-lite"/>
    </source>
</evidence>
<keyword evidence="3" id="KW-1185">Reference proteome</keyword>
<evidence type="ECO:0000313" key="2">
    <source>
        <dbReference type="EMBL" id="GFT83634.1"/>
    </source>
</evidence>
<dbReference type="Proteomes" id="UP000887013">
    <property type="component" value="Unassembled WGS sequence"/>
</dbReference>
<gene>
    <name evidence="2" type="ORF">NPIL_421581</name>
</gene>
<proteinExistence type="predicted"/>
<feature type="region of interest" description="Disordered" evidence="1">
    <location>
        <begin position="110"/>
        <end position="139"/>
    </location>
</feature>
<sequence length="171" mass="19686">MIVPLLEFMVCNIDVRLAHSTKKELGMENVTPNMSTESVLQVLRLFIARRENNQDLTPLTPAMFMHEIHATGEPDLYELNASSMNRRLVYQQKLKQDLQRRFRTKYSGHGEKIPYAHLPNNAPEDPVQLHTTPNHTRLGRRISVNPSTVDGEILKTRYETNHETSLKGLKN</sequence>
<accession>A0A8X6PSU6</accession>
<protein>
    <submittedName>
        <fullName evidence="2">Uncharacterized protein</fullName>
    </submittedName>
</protein>
<organism evidence="2 3">
    <name type="scientific">Nephila pilipes</name>
    <name type="common">Giant wood spider</name>
    <name type="synonym">Nephila maculata</name>
    <dbReference type="NCBI Taxonomy" id="299642"/>
    <lineage>
        <taxon>Eukaryota</taxon>
        <taxon>Metazoa</taxon>
        <taxon>Ecdysozoa</taxon>
        <taxon>Arthropoda</taxon>
        <taxon>Chelicerata</taxon>
        <taxon>Arachnida</taxon>
        <taxon>Araneae</taxon>
        <taxon>Araneomorphae</taxon>
        <taxon>Entelegynae</taxon>
        <taxon>Araneoidea</taxon>
        <taxon>Nephilidae</taxon>
        <taxon>Nephila</taxon>
    </lineage>
</organism>
<name>A0A8X6PSU6_NEPPI</name>
<dbReference type="AlphaFoldDB" id="A0A8X6PSU6"/>
<evidence type="ECO:0000313" key="3">
    <source>
        <dbReference type="Proteomes" id="UP000887013"/>
    </source>
</evidence>
<comment type="caution">
    <text evidence="2">The sequence shown here is derived from an EMBL/GenBank/DDBJ whole genome shotgun (WGS) entry which is preliminary data.</text>
</comment>
<dbReference type="EMBL" id="BMAW01072576">
    <property type="protein sequence ID" value="GFT83634.1"/>
    <property type="molecule type" value="Genomic_DNA"/>
</dbReference>
<reference evidence="2" key="1">
    <citation type="submission" date="2020-08" db="EMBL/GenBank/DDBJ databases">
        <title>Multicomponent nature underlies the extraordinary mechanical properties of spider dragline silk.</title>
        <authorList>
            <person name="Kono N."/>
            <person name="Nakamura H."/>
            <person name="Mori M."/>
            <person name="Yoshida Y."/>
            <person name="Ohtoshi R."/>
            <person name="Malay A.D."/>
            <person name="Moran D.A.P."/>
            <person name="Tomita M."/>
            <person name="Numata K."/>
            <person name="Arakawa K."/>
        </authorList>
    </citation>
    <scope>NUCLEOTIDE SEQUENCE</scope>
</reference>